<gene>
    <name evidence="1" type="ORF">NPRO_23160</name>
</gene>
<proteinExistence type="predicted"/>
<dbReference type="KEGG" id="npy:NPRO_23160"/>
<organism evidence="1 2">
    <name type="scientific">Candidatus Nitrosymbiomonas proteolyticus</name>
    <dbReference type="NCBI Taxonomy" id="2608984"/>
    <lineage>
        <taxon>Bacteria</taxon>
        <taxon>Bacillati</taxon>
        <taxon>Armatimonadota</taxon>
        <taxon>Armatimonadota incertae sedis</taxon>
        <taxon>Candidatus Nitrosymbiomonas</taxon>
    </lineage>
</organism>
<dbReference type="EMBL" id="AP021858">
    <property type="protein sequence ID" value="BBO24721.1"/>
    <property type="molecule type" value="Genomic_DNA"/>
</dbReference>
<evidence type="ECO:0000313" key="1">
    <source>
        <dbReference type="EMBL" id="BBO24721.1"/>
    </source>
</evidence>
<sequence>MNLVIQVLSASALLLSGASGEKVALKRTYTANETVTYSMSLKGEAQGFEILGEAEIEYKVTEVSEGIAKVARNPLKFSVQIDGEVMPGMDISPDSCKMDAFGMPDSLSSEGAEWAYTIVAFTGFVANQEVETAQDFKVNWRGKDNGSTVTGTGKLIAVEELEGRKVAKVKYELEVVPDGEEVPGLAAFESTYDLGTGQLVHSKGSLSIENEVQLSFEINRAKKKSGSGS</sequence>
<dbReference type="Proteomes" id="UP000662873">
    <property type="component" value="Chromosome"/>
</dbReference>
<accession>A0A809SB38</accession>
<evidence type="ECO:0000313" key="2">
    <source>
        <dbReference type="Proteomes" id="UP000662873"/>
    </source>
</evidence>
<dbReference type="AlphaFoldDB" id="A0A809SB38"/>
<name>A0A809SB38_9BACT</name>
<reference evidence="1" key="1">
    <citation type="journal article" name="DNA Res.">
        <title>The physiological potential of anammox bacteria as revealed by their core genome structure.</title>
        <authorList>
            <person name="Okubo T."/>
            <person name="Toyoda A."/>
            <person name="Fukuhara K."/>
            <person name="Uchiyama I."/>
            <person name="Harigaya Y."/>
            <person name="Kuroiwa M."/>
            <person name="Suzuki T."/>
            <person name="Murakami Y."/>
            <person name="Suwa Y."/>
            <person name="Takami H."/>
        </authorList>
    </citation>
    <scope>NUCLEOTIDE SEQUENCE</scope>
    <source>
        <strain evidence="1">317325-2</strain>
    </source>
</reference>
<protein>
    <submittedName>
        <fullName evidence="1">Uncharacterized protein</fullName>
    </submittedName>
</protein>